<gene>
    <name evidence="1" type="ORF">S06H3_33745</name>
</gene>
<reference evidence="1" key="1">
    <citation type="journal article" date="2014" name="Front. Microbiol.">
        <title>High frequency of phylogenetically diverse reductive dehalogenase-homologous genes in deep subseafloor sedimentary metagenomes.</title>
        <authorList>
            <person name="Kawai M."/>
            <person name="Futagami T."/>
            <person name="Toyoda A."/>
            <person name="Takaki Y."/>
            <person name="Nishi S."/>
            <person name="Hori S."/>
            <person name="Arai W."/>
            <person name="Tsubouchi T."/>
            <person name="Morono Y."/>
            <person name="Uchiyama I."/>
            <person name="Ito T."/>
            <person name="Fujiyama A."/>
            <person name="Inagaki F."/>
            <person name="Takami H."/>
        </authorList>
    </citation>
    <scope>NUCLEOTIDE SEQUENCE</scope>
    <source>
        <strain evidence="1">Expedition CK06-06</strain>
    </source>
</reference>
<proteinExistence type="predicted"/>
<accession>X1LYH7</accession>
<organism evidence="1">
    <name type="scientific">marine sediment metagenome</name>
    <dbReference type="NCBI Taxonomy" id="412755"/>
    <lineage>
        <taxon>unclassified sequences</taxon>
        <taxon>metagenomes</taxon>
        <taxon>ecological metagenomes</taxon>
    </lineage>
</organism>
<protein>
    <submittedName>
        <fullName evidence="1">Uncharacterized protein</fullName>
    </submittedName>
</protein>
<name>X1LYH7_9ZZZZ</name>
<sequence>MKQIMKCKCHYCEKEIVATEGEDVKVRGKVFLLCKKCYDVIDFNILR</sequence>
<evidence type="ECO:0000313" key="1">
    <source>
        <dbReference type="EMBL" id="GAI24427.1"/>
    </source>
</evidence>
<comment type="caution">
    <text evidence="1">The sequence shown here is derived from an EMBL/GenBank/DDBJ whole genome shotgun (WGS) entry which is preliminary data.</text>
</comment>
<dbReference type="AlphaFoldDB" id="X1LYH7"/>
<dbReference type="EMBL" id="BARV01020175">
    <property type="protein sequence ID" value="GAI24427.1"/>
    <property type="molecule type" value="Genomic_DNA"/>
</dbReference>